<proteinExistence type="predicted"/>
<protein>
    <recommendedName>
        <fullName evidence="1">Schlafen AlbA-2 domain-containing protein</fullName>
    </recommendedName>
</protein>
<evidence type="ECO:0000259" key="1">
    <source>
        <dbReference type="Pfam" id="PF04326"/>
    </source>
</evidence>
<dbReference type="Gene3D" id="3.30.950.30">
    <property type="entry name" value="Schlafen, AAA domain"/>
    <property type="match status" value="1"/>
</dbReference>
<dbReference type="Pfam" id="PF04326">
    <property type="entry name" value="SLFN_AlbA_2"/>
    <property type="match status" value="1"/>
</dbReference>
<dbReference type="RefSeq" id="WP_203948619.1">
    <property type="nucleotide sequence ID" value="NZ_BOOR01000066.1"/>
</dbReference>
<dbReference type="PANTHER" id="PTHR30595">
    <property type="entry name" value="GLPR-RELATED TRANSCRIPTIONAL REPRESSOR"/>
    <property type="match status" value="1"/>
</dbReference>
<reference evidence="2" key="1">
    <citation type="submission" date="2021-01" db="EMBL/GenBank/DDBJ databases">
        <title>Whole genome shotgun sequence of Planotetraspora thailandica NBRC 104271.</title>
        <authorList>
            <person name="Komaki H."/>
            <person name="Tamura T."/>
        </authorList>
    </citation>
    <scope>NUCLEOTIDE SEQUENCE</scope>
    <source>
        <strain evidence="2">NBRC 104271</strain>
    </source>
</reference>
<organism evidence="2 3">
    <name type="scientific">Planotetraspora thailandica</name>
    <dbReference type="NCBI Taxonomy" id="487172"/>
    <lineage>
        <taxon>Bacteria</taxon>
        <taxon>Bacillati</taxon>
        <taxon>Actinomycetota</taxon>
        <taxon>Actinomycetes</taxon>
        <taxon>Streptosporangiales</taxon>
        <taxon>Streptosporangiaceae</taxon>
        <taxon>Planotetraspora</taxon>
    </lineage>
</organism>
<dbReference type="InterPro" id="IPR007421">
    <property type="entry name" value="Schlafen_AlbA_2_dom"/>
</dbReference>
<accession>A0A8J3Y0D6</accession>
<evidence type="ECO:0000313" key="3">
    <source>
        <dbReference type="Proteomes" id="UP000605992"/>
    </source>
</evidence>
<dbReference type="Proteomes" id="UP000605992">
    <property type="component" value="Unassembled WGS sequence"/>
</dbReference>
<gene>
    <name evidence="2" type="ORF">Pth03_69110</name>
</gene>
<dbReference type="EMBL" id="BOOR01000066">
    <property type="protein sequence ID" value="GII58522.1"/>
    <property type="molecule type" value="Genomic_DNA"/>
</dbReference>
<dbReference type="AlphaFoldDB" id="A0A8J3Y0D6"/>
<keyword evidence="3" id="KW-1185">Reference proteome</keyword>
<name>A0A8J3Y0D6_9ACTN</name>
<evidence type="ECO:0000313" key="2">
    <source>
        <dbReference type="EMBL" id="GII58522.1"/>
    </source>
</evidence>
<feature type="domain" description="Schlafen AlbA-2" evidence="1">
    <location>
        <begin position="284"/>
        <end position="405"/>
    </location>
</feature>
<comment type="caution">
    <text evidence="2">The sequence shown here is derived from an EMBL/GenBank/DDBJ whole genome shotgun (WGS) entry which is preliminary data.</text>
</comment>
<dbReference type="PANTHER" id="PTHR30595:SF6">
    <property type="entry name" value="SCHLAFEN ALBA-2 DOMAIN-CONTAINING PROTEIN"/>
    <property type="match status" value="1"/>
</dbReference>
<sequence length="420" mass="46157">MANVGQTDLTELCAMLDKREAVNLRAALVQDSDGWRLHHGEVNLDSPNTAVERAWHYGTATFLERSLPGFTITALLRGHPQEVGGLTVEAKGMQVTTASTERLRGQQDWGRVITPWPRTEWTIGRSSDTQSPSYGVLVGDDDVPSFLNFDQAFSAFFYESPHNSNVSGSALWRIVLPQRDAWFARISISPDTMTINVAGDDLGNVTLELSTAATHQARVLDGPGTYTFDLPDGLAPDSFLVLRRARDWLDQRSFPALQHGRVRDDSVVWEQPGAELEILLASGEGQYLEAKREVPHAEERKKTLKTIAAFTAQPGGGTVLIGVADDLEIVGLAEGKVADKEMLTVGNMIRDNIEPEPPYAQRIIDLDGKKVIAVEVGQAAVPCAYRNSGGRLEFFVRRGYNTVPARHVEITAGFQQNLPR</sequence>
<dbReference type="InterPro" id="IPR038461">
    <property type="entry name" value="Schlafen_AlbA_2_dom_sf"/>
</dbReference>